<dbReference type="OrthoDB" id="7067800at2"/>
<dbReference type="STRING" id="1137993.SAMN05660209_01403"/>
<dbReference type="GO" id="GO:0004061">
    <property type="term" value="F:arylformamidase activity"/>
    <property type="evidence" value="ECO:0007669"/>
    <property type="project" value="InterPro"/>
</dbReference>
<dbReference type="InterPro" id="IPR007325">
    <property type="entry name" value="KFase/CYL"/>
</dbReference>
<dbReference type="InterPro" id="IPR037175">
    <property type="entry name" value="KFase_sf"/>
</dbReference>
<dbReference type="SUPFAM" id="SSF102198">
    <property type="entry name" value="Putative cyclase"/>
    <property type="match status" value="1"/>
</dbReference>
<dbReference type="Pfam" id="PF04199">
    <property type="entry name" value="Cyclase"/>
    <property type="match status" value="1"/>
</dbReference>
<dbReference type="Proteomes" id="UP000198921">
    <property type="component" value="Unassembled WGS sequence"/>
</dbReference>
<evidence type="ECO:0000313" key="1">
    <source>
        <dbReference type="EMBL" id="SDX83196.1"/>
    </source>
</evidence>
<reference evidence="2" key="1">
    <citation type="submission" date="2016-10" db="EMBL/GenBank/DDBJ databases">
        <authorList>
            <person name="Varghese N."/>
            <person name="Submissions S."/>
        </authorList>
    </citation>
    <scope>NUCLEOTIDE SEQUENCE [LARGE SCALE GENOMIC DNA]</scope>
    <source>
        <strain evidence="2">DSM 45422</strain>
    </source>
</reference>
<protein>
    <submittedName>
        <fullName evidence="1">Kynurenine formamidase</fullName>
    </submittedName>
</protein>
<dbReference type="EMBL" id="FNOT01000003">
    <property type="protein sequence ID" value="SDX83196.1"/>
    <property type="molecule type" value="Genomic_DNA"/>
</dbReference>
<name>A0A1H3EWT9_9ACTN</name>
<keyword evidence="2" id="KW-1185">Reference proteome</keyword>
<dbReference type="PANTHER" id="PTHR34861:SF10">
    <property type="entry name" value="CYCLASE"/>
    <property type="match status" value="1"/>
</dbReference>
<gene>
    <name evidence="1" type="ORF">SAMN05660209_01403</name>
</gene>
<dbReference type="Gene3D" id="3.50.30.50">
    <property type="entry name" value="Putative cyclase"/>
    <property type="match status" value="1"/>
</dbReference>
<dbReference type="AlphaFoldDB" id="A0A1H3EWT9"/>
<sequence>MASSPADDVPFRGDDVIRDYIGRFSNWGRWGEDDQLGALNHVGPEQVLAAARTVRQGKVVSMGLPLDLNGPQSGGFRANPLNMMTATGTDYLAGKQDPLPGGFGPSKGFGFSDDVLVTPNQSGSQWDGLAHIFWKGRMYNGFDAGNVTAKGAATCGIQVAKDRFVMRGVLLDVARHKGVECLEPGYAITVEDLDATAAAQGVEVRTGDAVVVRTGMTETRRGAWGDYNGGDAPGLSLHTAPWLYEHDVAAIATDTWGCEVRPNEVDLFQPLHIVALVHMGIPFGEIWDLQALGEDCAADGVYEFLLSAAPLPITGAAGSPMNAIAVK</sequence>
<dbReference type="GO" id="GO:0019441">
    <property type="term" value="P:L-tryptophan catabolic process to kynurenine"/>
    <property type="evidence" value="ECO:0007669"/>
    <property type="project" value="InterPro"/>
</dbReference>
<evidence type="ECO:0000313" key="2">
    <source>
        <dbReference type="Proteomes" id="UP000198921"/>
    </source>
</evidence>
<organism evidence="1 2">
    <name type="scientific">Geodermatophilus africanus</name>
    <dbReference type="NCBI Taxonomy" id="1137993"/>
    <lineage>
        <taxon>Bacteria</taxon>
        <taxon>Bacillati</taxon>
        <taxon>Actinomycetota</taxon>
        <taxon>Actinomycetes</taxon>
        <taxon>Geodermatophilales</taxon>
        <taxon>Geodermatophilaceae</taxon>
        <taxon>Geodermatophilus</taxon>
    </lineage>
</organism>
<proteinExistence type="predicted"/>
<dbReference type="PANTHER" id="PTHR34861">
    <property type="match status" value="1"/>
</dbReference>
<dbReference type="RefSeq" id="WP_091152860.1">
    <property type="nucleotide sequence ID" value="NZ_FNOT01000003.1"/>
</dbReference>
<accession>A0A1H3EWT9</accession>